<name>A0A0U2IGJ5_9MAXI</name>
<reference evidence="1" key="1">
    <citation type="journal article" date="2015" name="Sci. Rep.">
        <title>Spliced leader RNA trans-splicing discovered in copepods.</title>
        <authorList>
            <person name="Yang F."/>
            <person name="Xu D."/>
            <person name="Zhuang Y."/>
            <person name="Yi X."/>
            <person name="Huang Y."/>
            <person name="Chen H."/>
            <person name="Lin S."/>
            <person name="Campbell D.A."/>
            <person name="Sturm N.R."/>
            <person name="Liu G."/>
            <person name="Zhang H."/>
        </authorList>
    </citation>
    <scope>NUCLEOTIDE SEQUENCE</scope>
</reference>
<dbReference type="AlphaFoldDB" id="A0A0U2IGJ5"/>
<protein>
    <submittedName>
        <fullName evidence="1">NEB-isoform A</fullName>
    </submittedName>
</protein>
<dbReference type="EMBL" id="KT755305">
    <property type="protein sequence ID" value="ALS05139.1"/>
    <property type="molecule type" value="mRNA"/>
</dbReference>
<dbReference type="InterPro" id="IPR009125">
    <property type="entry name" value="ATPMK"/>
</dbReference>
<dbReference type="Pfam" id="PF14960">
    <property type="entry name" value="ATP_synth_reg"/>
    <property type="match status" value="1"/>
</dbReference>
<evidence type="ECO:0000313" key="1">
    <source>
        <dbReference type="EMBL" id="ALS05139.1"/>
    </source>
</evidence>
<sequence>MAGEPELTGMAKHFKSVTFTGRANVAKATYAAIILTVVAVKAKNKMQGK</sequence>
<organism evidence="1">
    <name type="scientific">Paracalanus parvus</name>
    <dbReference type="NCBI Taxonomy" id="187406"/>
    <lineage>
        <taxon>Eukaryota</taxon>
        <taxon>Metazoa</taxon>
        <taxon>Ecdysozoa</taxon>
        <taxon>Arthropoda</taxon>
        <taxon>Crustacea</taxon>
        <taxon>Multicrustacea</taxon>
        <taxon>Hexanauplia</taxon>
        <taxon>Copepoda</taxon>
        <taxon>Calanoida</taxon>
        <taxon>Paracalanidae</taxon>
        <taxon>Paracalanus</taxon>
    </lineage>
</organism>
<proteinExistence type="evidence at transcript level"/>
<accession>A0A0U2IGJ5</accession>